<protein>
    <submittedName>
        <fullName evidence="1">Uncharacterized protein</fullName>
    </submittedName>
</protein>
<evidence type="ECO:0000313" key="2">
    <source>
        <dbReference type="Proteomes" id="UP000663722"/>
    </source>
</evidence>
<dbReference type="EMBL" id="CP061800">
    <property type="protein sequence ID" value="QTA86749.1"/>
    <property type="molecule type" value="Genomic_DNA"/>
</dbReference>
<organism evidence="1 2">
    <name type="scientific">Desulfonema magnum</name>
    <dbReference type="NCBI Taxonomy" id="45655"/>
    <lineage>
        <taxon>Bacteria</taxon>
        <taxon>Pseudomonadati</taxon>
        <taxon>Thermodesulfobacteriota</taxon>
        <taxon>Desulfobacteria</taxon>
        <taxon>Desulfobacterales</taxon>
        <taxon>Desulfococcaceae</taxon>
        <taxon>Desulfonema</taxon>
    </lineage>
</organism>
<sequence>MATIDPPDWSGTDLGPNDFEADADGNVYGSFNGFFDSQGCGKIVRINSSSTTDIASTDTNYSGWQWQKAMAFDGDGSLSDGGNYPTATGNRLFVDQDFGWGSGGPDEITEIFKEETNDSSWLNF</sequence>
<proteinExistence type="predicted"/>
<reference evidence="1" key="1">
    <citation type="journal article" date="2021" name="Microb. Physiol.">
        <title>Proteogenomic Insights into the Physiology of Marine, Sulfate-Reducing, Filamentous Desulfonema limicola and Desulfonema magnum.</title>
        <authorList>
            <person name="Schnaars V."/>
            <person name="Wohlbrand L."/>
            <person name="Scheve S."/>
            <person name="Hinrichs C."/>
            <person name="Reinhardt R."/>
            <person name="Rabus R."/>
        </authorList>
    </citation>
    <scope>NUCLEOTIDE SEQUENCE</scope>
    <source>
        <strain evidence="1">4be13</strain>
    </source>
</reference>
<dbReference type="RefSeq" id="WP_207682250.1">
    <property type="nucleotide sequence ID" value="NZ_CP061800.1"/>
</dbReference>
<name>A0A975BJA7_9BACT</name>
<dbReference type="KEGG" id="dmm:dnm_027730"/>
<evidence type="ECO:0000313" key="1">
    <source>
        <dbReference type="EMBL" id="QTA86749.1"/>
    </source>
</evidence>
<gene>
    <name evidence="1" type="ORF">dnm_027730</name>
</gene>
<keyword evidence="2" id="KW-1185">Reference proteome</keyword>
<accession>A0A975BJA7</accession>
<dbReference type="Proteomes" id="UP000663722">
    <property type="component" value="Chromosome"/>
</dbReference>
<dbReference type="AlphaFoldDB" id="A0A975BJA7"/>